<dbReference type="EMBL" id="SRKY01000002">
    <property type="protein sequence ID" value="THH37500.1"/>
    <property type="molecule type" value="Genomic_DNA"/>
</dbReference>
<accession>A0A4S4NMN4</accession>
<dbReference type="Proteomes" id="UP000306602">
    <property type="component" value="Unassembled WGS sequence"/>
</dbReference>
<evidence type="ECO:0000313" key="2">
    <source>
        <dbReference type="EMBL" id="THH37500.1"/>
    </source>
</evidence>
<feature type="signal peptide" evidence="1">
    <location>
        <begin position="1"/>
        <end position="19"/>
    </location>
</feature>
<keyword evidence="1" id="KW-0732">Signal</keyword>
<keyword evidence="3" id="KW-1185">Reference proteome</keyword>
<proteinExistence type="predicted"/>
<dbReference type="OrthoDB" id="1679673at2"/>
<sequence length="209" mass="22304">MTRFLVWAMSLLAPVAAAAHPHVFVEAGLRLIVDGSGRLEAVEVGWTYDELYSLLILEDKGLDADGDGVLNSSEQAALAGFDMNWVADFAGDLFLQKGDAALELGRPVPLSTELGKDGRITTWHRRAVGVPAQDVVVQAYDPTFYTAYDLGGGVEVIGGCVADITPVDLNAAYSALEEILYGMPQAEAEVAFPEVGQKFADTVVLRCGQ</sequence>
<dbReference type="InterPro" id="IPR010412">
    <property type="entry name" value="DUF1007"/>
</dbReference>
<protein>
    <submittedName>
        <fullName evidence="2">DUF1007 family protein</fullName>
    </submittedName>
</protein>
<dbReference type="AlphaFoldDB" id="A0A4S4NMN4"/>
<feature type="chain" id="PRO_5020195707" evidence="1">
    <location>
        <begin position="20"/>
        <end position="209"/>
    </location>
</feature>
<gene>
    <name evidence="2" type="ORF">E4Z66_10565</name>
</gene>
<organism evidence="2 3">
    <name type="scientific">Aliishimia ponticola</name>
    <dbReference type="NCBI Taxonomy" id="2499833"/>
    <lineage>
        <taxon>Bacteria</taxon>
        <taxon>Pseudomonadati</taxon>
        <taxon>Pseudomonadota</taxon>
        <taxon>Alphaproteobacteria</taxon>
        <taxon>Rhodobacterales</taxon>
        <taxon>Paracoccaceae</taxon>
        <taxon>Aliishimia</taxon>
    </lineage>
</organism>
<dbReference type="Pfam" id="PF06226">
    <property type="entry name" value="DUF1007"/>
    <property type="match status" value="1"/>
</dbReference>
<comment type="caution">
    <text evidence="2">The sequence shown here is derived from an EMBL/GenBank/DDBJ whole genome shotgun (WGS) entry which is preliminary data.</text>
</comment>
<evidence type="ECO:0000256" key="1">
    <source>
        <dbReference type="SAM" id="SignalP"/>
    </source>
</evidence>
<name>A0A4S4NMN4_9RHOB</name>
<evidence type="ECO:0000313" key="3">
    <source>
        <dbReference type="Proteomes" id="UP000306602"/>
    </source>
</evidence>
<reference evidence="2 3" key="1">
    <citation type="submission" date="2019-04" db="EMBL/GenBank/DDBJ databases">
        <title>Shimia ponticola sp. nov., isolated from seawater.</title>
        <authorList>
            <person name="Kim Y.-O."/>
            <person name="Yoon J.-H."/>
        </authorList>
    </citation>
    <scope>NUCLEOTIDE SEQUENCE [LARGE SCALE GENOMIC DNA]</scope>
    <source>
        <strain evidence="2 3">MYP11</strain>
    </source>
</reference>